<organism evidence="2 4">
    <name type="scientific">Dioscorea cayennensis subsp. rotundata</name>
    <name type="common">White Guinea yam</name>
    <name type="synonym">Dioscorea rotundata</name>
    <dbReference type="NCBI Taxonomy" id="55577"/>
    <lineage>
        <taxon>Eukaryota</taxon>
        <taxon>Viridiplantae</taxon>
        <taxon>Streptophyta</taxon>
        <taxon>Embryophyta</taxon>
        <taxon>Tracheophyta</taxon>
        <taxon>Spermatophyta</taxon>
        <taxon>Magnoliopsida</taxon>
        <taxon>Liliopsida</taxon>
        <taxon>Dioscoreales</taxon>
        <taxon>Dioscoreaceae</taxon>
        <taxon>Dioscorea</taxon>
    </lineage>
</organism>
<name>A0AB40AYE2_DIOCR</name>
<dbReference type="RefSeq" id="XP_039119846.1">
    <property type="nucleotide sequence ID" value="XM_039263912.1"/>
</dbReference>
<dbReference type="Pfam" id="PF16206">
    <property type="entry name" value="Mon2_C"/>
    <property type="match status" value="1"/>
</dbReference>
<dbReference type="GeneID" id="120256150"/>
<proteinExistence type="predicted"/>
<protein>
    <submittedName>
        <fullName evidence="3 4">Uncharacterized protein LOC120256150</fullName>
    </submittedName>
</protein>
<dbReference type="InterPro" id="IPR032817">
    <property type="entry name" value="Mon2_C"/>
</dbReference>
<evidence type="ECO:0000259" key="1">
    <source>
        <dbReference type="Pfam" id="PF16206"/>
    </source>
</evidence>
<keyword evidence="2" id="KW-1185">Reference proteome</keyword>
<feature type="domain" description="Mon2 C-terminal" evidence="1">
    <location>
        <begin position="11"/>
        <end position="215"/>
    </location>
</feature>
<evidence type="ECO:0000313" key="3">
    <source>
        <dbReference type="RefSeq" id="XP_039119846.1"/>
    </source>
</evidence>
<dbReference type="RefSeq" id="XP_039119847.1">
    <property type="nucleotide sequence ID" value="XM_039263913.1"/>
</dbReference>
<gene>
    <name evidence="3 4" type="primary">LOC120256150</name>
</gene>
<evidence type="ECO:0000313" key="4">
    <source>
        <dbReference type="RefSeq" id="XP_039119847.1"/>
    </source>
</evidence>
<evidence type="ECO:0000313" key="2">
    <source>
        <dbReference type="Proteomes" id="UP001515500"/>
    </source>
</evidence>
<reference evidence="3 4" key="1">
    <citation type="submission" date="2025-04" db="UniProtKB">
        <authorList>
            <consortium name="RefSeq"/>
        </authorList>
    </citation>
    <scope>IDENTIFICATION</scope>
</reference>
<dbReference type="Proteomes" id="UP001515500">
    <property type="component" value="Unplaced"/>
</dbReference>
<accession>A0AB40AYE2</accession>
<dbReference type="AlphaFoldDB" id="A0AB40AYE2"/>
<dbReference type="PANTHER" id="PTHR34199:SF4">
    <property type="entry name" value="ARM REPEAT SUPERFAMILY PROTEIN"/>
    <property type="match status" value="1"/>
</dbReference>
<sequence>MTTRRDYPKGALWRLAVEGFNKLLLEDVKTIHPVYKMDQTTYRVQRARFWKEVADVYETFLVGSCGWAFPSDTLAADVLKADELIEINFLNVLGDKVLMAQMDAPTDILQRLVSTLDRCASRTGCLGLIPPNCSKFSLSCLQMLFSLCSYSSEDNWHSKRSVVSKVSILVLMKRCECILERFLTDENDLGGTPLPAVRIEETICVLQELARLIIHPDTASALQLKPSLRGALVDNEKPGGRALLFVLLPLFYKLHAARETRVRELVDGVAFDSPTQSWDCRKARFGA</sequence>
<dbReference type="PANTHER" id="PTHR34199">
    <property type="entry name" value="NUMOD3 MOTIF FAMILY PROTEIN, EXPRESSED"/>
    <property type="match status" value="1"/>
</dbReference>